<comment type="caution">
    <text evidence="1">The sequence shown here is derived from an EMBL/GenBank/DDBJ whole genome shotgun (WGS) entry which is preliminary data.</text>
</comment>
<protein>
    <submittedName>
        <fullName evidence="1">DUF1642 domain-containing protein</fullName>
    </submittedName>
</protein>
<dbReference type="Proteomes" id="UP000824106">
    <property type="component" value="Unassembled WGS sequence"/>
</dbReference>
<reference evidence="1" key="1">
    <citation type="journal article" date="2021" name="PeerJ">
        <title>Extensive microbial diversity within the chicken gut microbiome revealed by metagenomics and culture.</title>
        <authorList>
            <person name="Gilroy R."/>
            <person name="Ravi A."/>
            <person name="Getino M."/>
            <person name="Pursley I."/>
            <person name="Horton D.L."/>
            <person name="Alikhan N.F."/>
            <person name="Baker D."/>
            <person name="Gharbi K."/>
            <person name="Hall N."/>
            <person name="Watson M."/>
            <person name="Adriaenssens E.M."/>
            <person name="Foster-Nyarko E."/>
            <person name="Jarju S."/>
            <person name="Secka A."/>
            <person name="Antonio M."/>
            <person name="Oren A."/>
            <person name="Chaudhuri R.R."/>
            <person name="La Ragione R."/>
            <person name="Hildebrand F."/>
            <person name="Pallen M.J."/>
        </authorList>
    </citation>
    <scope>NUCLEOTIDE SEQUENCE</scope>
    <source>
        <strain evidence="1">CHK169-4300</strain>
    </source>
</reference>
<dbReference type="AlphaFoldDB" id="A0A9D2G2N6"/>
<proteinExistence type="predicted"/>
<reference evidence="1" key="2">
    <citation type="submission" date="2021-04" db="EMBL/GenBank/DDBJ databases">
        <authorList>
            <person name="Gilroy R."/>
        </authorList>
    </citation>
    <scope>NUCLEOTIDE SEQUENCE</scope>
    <source>
        <strain evidence="1">CHK169-4300</strain>
    </source>
</reference>
<name>A0A9D2G2N6_9LACT</name>
<evidence type="ECO:0000313" key="1">
    <source>
        <dbReference type="EMBL" id="HIZ71161.1"/>
    </source>
</evidence>
<dbReference type="EMBL" id="DXAZ01000078">
    <property type="protein sequence ID" value="HIZ71161.1"/>
    <property type="molecule type" value="Genomic_DNA"/>
</dbReference>
<dbReference type="Pfam" id="PF07852">
    <property type="entry name" value="DUF1642"/>
    <property type="match status" value="1"/>
</dbReference>
<organism evidence="1 2">
    <name type="scientific">Candidatus Atopostipes pullistercoris</name>
    <dbReference type="NCBI Taxonomy" id="2838467"/>
    <lineage>
        <taxon>Bacteria</taxon>
        <taxon>Bacillati</taxon>
        <taxon>Bacillota</taxon>
        <taxon>Bacilli</taxon>
        <taxon>Lactobacillales</taxon>
        <taxon>Carnobacteriaceae</taxon>
        <taxon>Atopostipes</taxon>
    </lineage>
</organism>
<evidence type="ECO:0000313" key="2">
    <source>
        <dbReference type="Proteomes" id="UP000824106"/>
    </source>
</evidence>
<sequence>MDKKPVVPQFVADFYESIEDDFEDGVYGLCAQFYEEESELSDGLYWWFKHDDNKPIETLVKMKLFGYEVQKEKQYVVAIPDDGRNGFIQLWKNREGKLLFNFEDKMRYGKVHLLTEKEIKQKDERLWQFAEEVDE</sequence>
<gene>
    <name evidence="1" type="ORF">H9808_05285</name>
</gene>
<dbReference type="InterPro" id="IPR012865">
    <property type="entry name" value="DUF1642"/>
</dbReference>
<accession>A0A9D2G2N6</accession>